<gene>
    <name evidence="1" type="ORF">BN970_00429</name>
</gene>
<dbReference type="EMBL" id="CTEF01000001">
    <property type="protein sequence ID" value="CQD03294.1"/>
    <property type="molecule type" value="Genomic_DNA"/>
</dbReference>
<sequence length="46" mass="5270">MYQFSSAAREHAWKRPGHIRLRVERSTANATKKYAPVQWGDVNGVV</sequence>
<evidence type="ECO:0000313" key="2">
    <source>
        <dbReference type="Proteomes" id="UP000182227"/>
    </source>
</evidence>
<evidence type="ECO:0000313" key="1">
    <source>
        <dbReference type="EMBL" id="CQD03294.1"/>
    </source>
</evidence>
<name>A0A0U1CYK8_9MYCO</name>
<accession>A0A0U1CYK8</accession>
<dbReference type="Proteomes" id="UP000182227">
    <property type="component" value="Unassembled WGS sequence"/>
</dbReference>
<protein>
    <submittedName>
        <fullName evidence="1">Uncharacterized protein</fullName>
    </submittedName>
</protein>
<proteinExistence type="predicted"/>
<dbReference type="AlphaFoldDB" id="A0A0U1CYK8"/>
<organism evidence="1 2">
    <name type="scientific">Mycolicibacterium conceptionense</name>
    <dbReference type="NCBI Taxonomy" id="451644"/>
    <lineage>
        <taxon>Bacteria</taxon>
        <taxon>Bacillati</taxon>
        <taxon>Actinomycetota</taxon>
        <taxon>Actinomycetes</taxon>
        <taxon>Mycobacteriales</taxon>
        <taxon>Mycobacteriaceae</taxon>
        <taxon>Mycolicibacterium</taxon>
    </lineage>
</organism>
<reference evidence="1 2" key="1">
    <citation type="submission" date="2015-03" db="EMBL/GenBank/DDBJ databases">
        <authorList>
            <person name="Murphy D."/>
        </authorList>
    </citation>
    <scope>NUCLEOTIDE SEQUENCE [LARGE SCALE GENOMIC DNA]</scope>
    <source>
        <strain evidence="1 2">D16</strain>
    </source>
</reference>